<dbReference type="OrthoDB" id="5405951at2"/>
<keyword evidence="1" id="KW-0472">Membrane</keyword>
<dbReference type="InterPro" id="IPR021309">
    <property type="entry name" value="YgaP-like_TM"/>
</dbReference>
<dbReference type="AlphaFoldDB" id="A0A0C2VUQ7"/>
<dbReference type="STRING" id="889306.KP78_16080"/>
<accession>A0A0C2VUQ7</accession>
<keyword evidence="4" id="KW-1185">Reference proteome</keyword>
<keyword evidence="1" id="KW-1133">Transmembrane helix</keyword>
<name>A0A0C2VUQ7_9BACL</name>
<feature type="transmembrane region" description="Helical" evidence="1">
    <location>
        <begin position="6"/>
        <end position="25"/>
    </location>
</feature>
<organism evidence="3 4">
    <name type="scientific">Jeotgalibacillus soli</name>
    <dbReference type="NCBI Taxonomy" id="889306"/>
    <lineage>
        <taxon>Bacteria</taxon>
        <taxon>Bacillati</taxon>
        <taxon>Bacillota</taxon>
        <taxon>Bacilli</taxon>
        <taxon>Bacillales</taxon>
        <taxon>Caryophanaceae</taxon>
        <taxon>Jeotgalibacillus</taxon>
    </lineage>
</organism>
<dbReference type="RefSeq" id="WP_041087760.1">
    <property type="nucleotide sequence ID" value="NZ_JXRP01000013.1"/>
</dbReference>
<comment type="caution">
    <text evidence="3">The sequence shown here is derived from an EMBL/GenBank/DDBJ whole genome shotgun (WGS) entry which is preliminary data.</text>
</comment>
<dbReference type="Proteomes" id="UP000031938">
    <property type="component" value="Unassembled WGS sequence"/>
</dbReference>
<gene>
    <name evidence="3" type="ORF">KP78_16080</name>
</gene>
<reference evidence="3 4" key="1">
    <citation type="submission" date="2015-01" db="EMBL/GenBank/DDBJ databases">
        <title>Genome sequencing of Jeotgalibacillus soli.</title>
        <authorList>
            <person name="Goh K.M."/>
            <person name="Chan K.-G."/>
            <person name="Yaakop A.S."/>
            <person name="Ee R."/>
            <person name="Gan H.M."/>
            <person name="Chan C.S."/>
        </authorList>
    </citation>
    <scope>NUCLEOTIDE SEQUENCE [LARGE SCALE GENOMIC DNA]</scope>
    <source>
        <strain evidence="3 4">P9</strain>
    </source>
</reference>
<dbReference type="EMBL" id="JXRP01000013">
    <property type="protein sequence ID" value="KIL48161.1"/>
    <property type="molecule type" value="Genomic_DNA"/>
</dbReference>
<evidence type="ECO:0000256" key="1">
    <source>
        <dbReference type="SAM" id="Phobius"/>
    </source>
</evidence>
<dbReference type="PATRIC" id="fig|889306.3.peg.1614"/>
<keyword evidence="1" id="KW-0812">Transmembrane</keyword>
<protein>
    <recommendedName>
        <fullName evidence="2">Inner membrane protein YgaP-like transmembrane domain-containing protein</fullName>
    </recommendedName>
</protein>
<sequence length="93" mass="10752">MNQNIGSINSFIRMIVGFSLLSFATARMARKPWKQSYLMLAMLGAMKVAEGFLHYCPIVALWERKNNWMDDAFNWDEEKINDALKNTNFEAGK</sequence>
<proteinExistence type="predicted"/>
<feature type="transmembrane region" description="Helical" evidence="1">
    <location>
        <begin position="37"/>
        <end position="62"/>
    </location>
</feature>
<dbReference type="Pfam" id="PF11127">
    <property type="entry name" value="YgaP-like_TM"/>
    <property type="match status" value="1"/>
</dbReference>
<evidence type="ECO:0000313" key="4">
    <source>
        <dbReference type="Proteomes" id="UP000031938"/>
    </source>
</evidence>
<evidence type="ECO:0000259" key="2">
    <source>
        <dbReference type="Pfam" id="PF11127"/>
    </source>
</evidence>
<evidence type="ECO:0000313" key="3">
    <source>
        <dbReference type="EMBL" id="KIL48161.1"/>
    </source>
</evidence>
<feature type="domain" description="Inner membrane protein YgaP-like transmembrane" evidence="2">
    <location>
        <begin position="1"/>
        <end position="62"/>
    </location>
</feature>